<dbReference type="GO" id="GO:0046872">
    <property type="term" value="F:metal ion binding"/>
    <property type="evidence" value="ECO:0007669"/>
    <property type="project" value="UniProtKB-KW"/>
</dbReference>
<evidence type="ECO:0000256" key="8">
    <source>
        <dbReference type="ARBA" id="ARBA00023049"/>
    </source>
</evidence>
<dbReference type="InterPro" id="IPR001570">
    <property type="entry name" value="Peptidase_M4_C_domain"/>
</dbReference>
<dbReference type="InterPro" id="IPR013856">
    <property type="entry name" value="Peptidase_M4_domain"/>
</dbReference>
<dbReference type="AlphaFoldDB" id="A0A074LT51"/>
<dbReference type="CDD" id="cd09597">
    <property type="entry name" value="M4_TLP"/>
    <property type="match status" value="1"/>
</dbReference>
<dbReference type="RefSeq" id="WP_052036012.1">
    <property type="nucleotide sequence ID" value="NZ_JMIR01000005.1"/>
</dbReference>
<sequence>MNNKRWTALAVVSALVFAVATTGAGSTSASAAGVGKDKAIDMKFKQGSAVAKVAADSKGKEKVLWNDKKGVPNFVSGKVSAKKLNNASDASQIMEENKDLFDMSSVADELKLDVQSTDNLNTKMFKYQQVYKGIPVFGNQLILHADKNGDATTINGYYDPEVKVKGLNTKAKLSSTQALQAAKKDTGLTDVQHFDIEKADLNIYQAQDNSYHLVYLVELSTLENDSPAYWDVFVDAHDGSIVNKIDKVEFAAAVGSGKGVLGDTKSLNTESTGTTYNMRDITKPMYSTGGKIETYTAKNGTTLPGTLLTSNDNTWNDPAAVDAHYYAGVVYDYYYNKLGRNSFDNAGGTMKQTVHYSTKYNNAFWNGTQMVYGDGDGTTFIAFSGGLDVVGHEISHGVTERTANLTYSYQSGALNESWSDVMGNLIENKPDDLWLVGEDIYTPNTPGDALRSMSNPTAYGDPDNMANYVNTSSDNGGVHTNSGIPNKAFYNFVTTPGVTRDNAGKVWYRALTQYMTASSQFSDARQATIQAATDLFGANSTEVTAVTNAWNNVGVGAPVPPPNDPYEPNDTQATAYGPITSGTAYNGYISSSSDVDWFKFTTADSGTINASLTNLPKDYDLYLYDAAGTQLSKSINGGTTSESIAYSASAPGTYYVKVIGYSGANSTSAYSLTVNYPTVAPVGTWYYETKAFDTPHPYTNSYTGPVHSYTKTGATKVGLHFSRFETESGYDFVKIKDKAGTVKYSYSGTQAAFWVYVDGDTISSQLTSDASVTAWGYSIDQVAYFSATPLVTGTVSPVYPIQGL</sequence>
<comment type="similarity">
    <text evidence="2">Belongs to the peptidase M4 family.</text>
</comment>
<dbReference type="InterPro" id="IPR023612">
    <property type="entry name" value="Peptidase_M4"/>
</dbReference>
<dbReference type="eggNOG" id="COG1404">
    <property type="taxonomic scope" value="Bacteria"/>
</dbReference>
<evidence type="ECO:0000256" key="11">
    <source>
        <dbReference type="SAM" id="SignalP"/>
    </source>
</evidence>
<keyword evidence="18" id="KW-1185">Reference proteome</keyword>
<reference evidence="17 18" key="1">
    <citation type="journal article" date="2013" name="Int. J. Syst. Evol. Microbiol.">
        <title>Tumebacillus flagellatus sp. nov., an alpha-amylase/pullulanase-producing bacterium isolated from cassava wastewater.</title>
        <authorList>
            <person name="Wang Q."/>
            <person name="Xie N."/>
            <person name="Qin Y."/>
            <person name="Shen N."/>
            <person name="Zhu J."/>
            <person name="Mi H."/>
            <person name="Huang R."/>
        </authorList>
    </citation>
    <scope>NUCLEOTIDE SEQUENCE [LARGE SCALE GENOMIC DNA]</scope>
    <source>
        <strain evidence="17 18">GST4</strain>
    </source>
</reference>
<dbReference type="InterPro" id="IPR007280">
    <property type="entry name" value="Peptidase_C_arc/bac"/>
</dbReference>
<keyword evidence="4" id="KW-0479">Metal-binding</keyword>
<dbReference type="Pfam" id="PF01447">
    <property type="entry name" value="Peptidase_M4"/>
    <property type="match status" value="1"/>
</dbReference>
<evidence type="ECO:0000259" key="12">
    <source>
        <dbReference type="Pfam" id="PF01447"/>
    </source>
</evidence>
<evidence type="ECO:0000313" key="17">
    <source>
        <dbReference type="EMBL" id="KEO84174.1"/>
    </source>
</evidence>
<organism evidence="17 18">
    <name type="scientific">Tumebacillus flagellatus</name>
    <dbReference type="NCBI Taxonomy" id="1157490"/>
    <lineage>
        <taxon>Bacteria</taxon>
        <taxon>Bacillati</taxon>
        <taxon>Bacillota</taxon>
        <taxon>Bacilli</taxon>
        <taxon>Bacillales</taxon>
        <taxon>Alicyclobacillaceae</taxon>
        <taxon>Tumebacillus</taxon>
    </lineage>
</organism>
<keyword evidence="7" id="KW-0862">Zinc</keyword>
<keyword evidence="9" id="KW-0865">Zymogen</keyword>
<dbReference type="Proteomes" id="UP000027931">
    <property type="component" value="Unassembled WGS sequence"/>
</dbReference>
<dbReference type="Pfam" id="PF07504">
    <property type="entry name" value="FTP"/>
    <property type="match status" value="1"/>
</dbReference>
<dbReference type="eggNOG" id="COG3227">
    <property type="taxonomic scope" value="Bacteria"/>
</dbReference>
<feature type="active site" description="Proton donor" evidence="10">
    <location>
        <position position="479"/>
    </location>
</feature>
<dbReference type="InterPro" id="IPR025711">
    <property type="entry name" value="PepSY"/>
</dbReference>
<evidence type="ECO:0008006" key="19">
    <source>
        <dbReference type="Google" id="ProtNLM"/>
    </source>
</evidence>
<evidence type="ECO:0000259" key="15">
    <source>
        <dbReference type="Pfam" id="PF04151"/>
    </source>
</evidence>
<comment type="cofactor">
    <cofactor evidence="1">
        <name>Zn(2+)</name>
        <dbReference type="ChEBI" id="CHEBI:29105"/>
    </cofactor>
</comment>
<feature type="domain" description="FTP" evidence="16">
    <location>
        <begin position="109"/>
        <end position="156"/>
    </location>
</feature>
<dbReference type="Gene3D" id="3.10.450.490">
    <property type="match status" value="1"/>
</dbReference>
<evidence type="ECO:0000256" key="4">
    <source>
        <dbReference type="ARBA" id="ARBA00022723"/>
    </source>
</evidence>
<dbReference type="Gene3D" id="1.10.390.10">
    <property type="entry name" value="Neutral Protease Domain 2"/>
    <property type="match status" value="1"/>
</dbReference>
<name>A0A074LT51_9BACL</name>
<feature type="domain" description="Peptidase M4 C-terminal" evidence="13">
    <location>
        <begin position="403"/>
        <end position="555"/>
    </location>
</feature>
<evidence type="ECO:0000256" key="6">
    <source>
        <dbReference type="ARBA" id="ARBA00022801"/>
    </source>
</evidence>
<dbReference type="PANTHER" id="PTHR33794:SF1">
    <property type="entry name" value="BACILLOLYSIN"/>
    <property type="match status" value="1"/>
</dbReference>
<evidence type="ECO:0000256" key="5">
    <source>
        <dbReference type="ARBA" id="ARBA00022729"/>
    </source>
</evidence>
<evidence type="ECO:0000259" key="13">
    <source>
        <dbReference type="Pfam" id="PF02868"/>
    </source>
</evidence>
<dbReference type="eggNOG" id="COG1572">
    <property type="taxonomic scope" value="Bacteria"/>
</dbReference>
<feature type="active site" evidence="10">
    <location>
        <position position="393"/>
    </location>
</feature>
<evidence type="ECO:0000256" key="10">
    <source>
        <dbReference type="PIRSR" id="PIRSR623612-1"/>
    </source>
</evidence>
<evidence type="ECO:0000256" key="7">
    <source>
        <dbReference type="ARBA" id="ARBA00022833"/>
    </source>
</evidence>
<feature type="chain" id="PRO_5001696336" description="Peptidase M4" evidence="11">
    <location>
        <begin position="32"/>
        <end position="804"/>
    </location>
</feature>
<protein>
    <recommendedName>
        <fullName evidence="19">Peptidase M4</fullName>
    </recommendedName>
</protein>
<dbReference type="InterPro" id="IPR035914">
    <property type="entry name" value="Sperma_CUB_dom_sf"/>
</dbReference>
<keyword evidence="8" id="KW-0482">Metalloprotease</keyword>
<dbReference type="PANTHER" id="PTHR33794">
    <property type="entry name" value="BACILLOLYSIN"/>
    <property type="match status" value="1"/>
</dbReference>
<dbReference type="InterPro" id="IPR027268">
    <property type="entry name" value="Peptidase_M4/M1_CTD_sf"/>
</dbReference>
<dbReference type="SUPFAM" id="SSF89260">
    <property type="entry name" value="Collagen-binding domain"/>
    <property type="match status" value="1"/>
</dbReference>
<dbReference type="STRING" id="1157490.EL26_05245"/>
<evidence type="ECO:0000256" key="3">
    <source>
        <dbReference type="ARBA" id="ARBA00022670"/>
    </source>
</evidence>
<keyword evidence="5 11" id="KW-0732">Signal</keyword>
<evidence type="ECO:0000256" key="2">
    <source>
        <dbReference type="ARBA" id="ARBA00009388"/>
    </source>
</evidence>
<evidence type="ECO:0000256" key="9">
    <source>
        <dbReference type="ARBA" id="ARBA00023145"/>
    </source>
</evidence>
<feature type="signal peptide" evidence="11">
    <location>
        <begin position="1"/>
        <end position="31"/>
    </location>
</feature>
<evidence type="ECO:0000256" key="1">
    <source>
        <dbReference type="ARBA" id="ARBA00001947"/>
    </source>
</evidence>
<feature type="domain" description="Peptidase M4" evidence="12">
    <location>
        <begin position="255"/>
        <end position="400"/>
    </location>
</feature>
<dbReference type="Pfam" id="PF03413">
    <property type="entry name" value="PepSY"/>
    <property type="match status" value="1"/>
</dbReference>
<dbReference type="InterPro" id="IPR050728">
    <property type="entry name" value="Zinc_Metalloprotease_M4"/>
</dbReference>
<dbReference type="GO" id="GO:0004222">
    <property type="term" value="F:metalloendopeptidase activity"/>
    <property type="evidence" value="ECO:0007669"/>
    <property type="project" value="InterPro"/>
</dbReference>
<dbReference type="SUPFAM" id="SSF55486">
    <property type="entry name" value="Metalloproteases ('zincins'), catalytic domain"/>
    <property type="match status" value="1"/>
</dbReference>
<gene>
    <name evidence="17" type="ORF">EL26_05245</name>
</gene>
<keyword evidence="6" id="KW-0378">Hydrolase</keyword>
<dbReference type="InterPro" id="IPR011096">
    <property type="entry name" value="FTP_domain"/>
</dbReference>
<keyword evidence="3" id="KW-0645">Protease</keyword>
<dbReference type="GO" id="GO:0006508">
    <property type="term" value="P:proteolysis"/>
    <property type="evidence" value="ECO:0007669"/>
    <property type="project" value="UniProtKB-KW"/>
</dbReference>
<dbReference type="PRINTS" id="PR00730">
    <property type="entry name" value="THERMOLYSIN"/>
</dbReference>
<dbReference type="EMBL" id="JMIR01000005">
    <property type="protein sequence ID" value="KEO84174.1"/>
    <property type="molecule type" value="Genomic_DNA"/>
</dbReference>
<feature type="domain" description="Peptidase C-terminal archaeal/bacterial" evidence="15">
    <location>
        <begin position="594"/>
        <end position="658"/>
    </location>
</feature>
<dbReference type="SUPFAM" id="SSF49854">
    <property type="entry name" value="Spermadhesin, CUB domain"/>
    <property type="match status" value="1"/>
</dbReference>
<feature type="domain" description="PepSY" evidence="14">
    <location>
        <begin position="172"/>
        <end position="243"/>
    </location>
</feature>
<dbReference type="Gene3D" id="2.60.120.380">
    <property type="match status" value="1"/>
</dbReference>
<comment type="caution">
    <text evidence="17">The sequence shown here is derived from an EMBL/GenBank/DDBJ whole genome shotgun (WGS) entry which is preliminary data.</text>
</comment>
<dbReference type="MEROPS" id="M04.021"/>
<evidence type="ECO:0000259" key="14">
    <source>
        <dbReference type="Pfam" id="PF03413"/>
    </source>
</evidence>
<evidence type="ECO:0000313" key="18">
    <source>
        <dbReference type="Proteomes" id="UP000027931"/>
    </source>
</evidence>
<dbReference type="Pfam" id="PF04151">
    <property type="entry name" value="PPC"/>
    <property type="match status" value="1"/>
</dbReference>
<dbReference type="Gene3D" id="3.10.170.10">
    <property type="match status" value="1"/>
</dbReference>
<dbReference type="OrthoDB" id="291295at2"/>
<dbReference type="Gene3D" id="3.10.450.40">
    <property type="match status" value="1"/>
</dbReference>
<proteinExistence type="inferred from homology"/>
<accession>A0A074LT51</accession>
<evidence type="ECO:0000259" key="16">
    <source>
        <dbReference type="Pfam" id="PF07504"/>
    </source>
</evidence>
<dbReference type="Pfam" id="PF02868">
    <property type="entry name" value="Peptidase_M4_C"/>
    <property type="match status" value="1"/>
</dbReference>